<dbReference type="KEGG" id="phu:Phum_PHUM196650"/>
<dbReference type="FunCoup" id="E0VH04">
    <property type="interactions" value="181"/>
</dbReference>
<dbReference type="GeneID" id="8240333"/>
<name>E0VH04_PEDHC</name>
<evidence type="ECO:0000256" key="6">
    <source>
        <dbReference type="SAM" id="Phobius"/>
    </source>
</evidence>
<comment type="subcellular location">
    <subcellularLocation>
        <location evidence="1">Membrane</location>
        <topology evidence="1">Multi-pass membrane protein</topology>
    </subcellularLocation>
</comment>
<dbReference type="GO" id="GO:0016020">
    <property type="term" value="C:membrane"/>
    <property type="evidence" value="ECO:0007669"/>
    <property type="project" value="UniProtKB-SubCell"/>
</dbReference>
<dbReference type="CTD" id="8240333"/>
<dbReference type="InterPro" id="IPR018045">
    <property type="entry name" value="S04_transporter_CS"/>
</dbReference>
<dbReference type="CDD" id="cd07042">
    <property type="entry name" value="STAS_SulP_like_sulfate_transporter"/>
    <property type="match status" value="1"/>
</dbReference>
<evidence type="ECO:0000256" key="3">
    <source>
        <dbReference type="ARBA" id="ARBA00022989"/>
    </source>
</evidence>
<dbReference type="GO" id="GO:0008271">
    <property type="term" value="F:secondary active sulfate transmembrane transporter activity"/>
    <property type="evidence" value="ECO:0007669"/>
    <property type="project" value="InterPro"/>
</dbReference>
<dbReference type="VEuPathDB" id="VectorBase:PHUM196650"/>
<keyword evidence="3 6" id="KW-1133">Transmembrane helix</keyword>
<sequence>MDKRSESTVALTSYVPCSEDLEGGGNGGSIGPNGFTNVAAIDENDKTRHEKKNDNEINNSTNNNSNEILINVNSLRWNKDVEYDGGQKNENHSSNVDNHLKVKLSDYNQSNNLPRLTSFEKNSSPKKWLCKKVKKCCTKKLLYKRVPILSWLPQYSLNYAVADLVAGLTVGLTVIPQAIAYANVAGLPPQYGLYSSFMACFIYAIFGSVKDSPIGPTAIAAILTRENLHGLGPEFAVLLCFLSGCVELLMGILQLGFLIDFISGPVSAGFTSAAAIIIATSQVKDVLGLSFPGGNFLDVWENIFCNISNTRMGDAILGISCMIVLLVLRKIKDIPIGPRDVKEKTKMQKFLSQFLWLVSTSRNIVVVVVCGILAYAFHVEGEDGPFVLTGTVKGGLPSFHIPFYGAVDGNKTYSFSEVSSNLGSAILVVPLLCILENISLAKVFAKGKSIDATQEMLAIGLCNIASSFVGSMPVTGALSRGAVNNASGVQTTFGGIYTGIIVILSLQFFTPYFYYIPKSSLAAVIIAAVVFMVEFHVVKPMWKTKKIDLIPAFATFLSCLFIRLELGIVIGISINVLFLLYASARPSVQVEKERTLSGIEYLRITPDRSLVFPSVDYVRNVVTKAGVKQGSSYVPVVIDSKHIQGVDFTAAKGIKSLMDDFVNRKQPILFYNLKPSIVDIFHSLRPKEFIYCTNENELNDFLKQHHVAGT</sequence>
<feature type="transmembrane region" description="Helical" evidence="6">
    <location>
        <begin position="157"/>
        <end position="179"/>
    </location>
</feature>
<evidence type="ECO:0000256" key="5">
    <source>
        <dbReference type="SAM" id="MobiDB-lite"/>
    </source>
</evidence>
<feature type="transmembrane region" description="Helical" evidence="6">
    <location>
        <begin position="550"/>
        <end position="582"/>
    </location>
</feature>
<dbReference type="EnsemblMetazoa" id="PHUM196650-RA">
    <property type="protein sequence ID" value="PHUM196650-PA"/>
    <property type="gene ID" value="PHUM196650"/>
</dbReference>
<dbReference type="EMBL" id="AAZO01002281">
    <property type="status" value="NOT_ANNOTATED_CDS"/>
    <property type="molecule type" value="Genomic_DNA"/>
</dbReference>
<dbReference type="OMA" id="RLRLGCW"/>
<dbReference type="AlphaFoldDB" id="E0VH04"/>
<evidence type="ECO:0000313" key="10">
    <source>
        <dbReference type="Proteomes" id="UP000009046"/>
    </source>
</evidence>
<dbReference type="InParanoid" id="E0VH04"/>
<dbReference type="EMBL" id="DS235156">
    <property type="protein sequence ID" value="EEB12660.1"/>
    <property type="molecule type" value="Genomic_DNA"/>
</dbReference>
<evidence type="ECO:0000256" key="2">
    <source>
        <dbReference type="ARBA" id="ARBA00022692"/>
    </source>
</evidence>
<dbReference type="Gene3D" id="3.30.750.24">
    <property type="entry name" value="STAS domain"/>
    <property type="match status" value="1"/>
</dbReference>
<dbReference type="PROSITE" id="PS01130">
    <property type="entry name" value="SLC26A"/>
    <property type="match status" value="1"/>
</dbReference>
<reference evidence="8" key="1">
    <citation type="submission" date="2007-04" db="EMBL/GenBank/DDBJ databases">
        <title>Annotation of Pediculus humanus corporis strain USDA.</title>
        <authorList>
            <person name="Kirkness E."/>
            <person name="Hannick L."/>
            <person name="Hass B."/>
            <person name="Bruggner R."/>
            <person name="Lawson D."/>
            <person name="Bidwell S."/>
            <person name="Joardar V."/>
            <person name="Caler E."/>
            <person name="Walenz B."/>
            <person name="Inman J."/>
            <person name="Schobel S."/>
            <person name="Galinsky K."/>
            <person name="Amedeo P."/>
            <person name="Strausberg R."/>
        </authorList>
    </citation>
    <scope>NUCLEOTIDE SEQUENCE</scope>
    <source>
        <strain evidence="8">USDA</strain>
    </source>
</reference>
<keyword evidence="10" id="KW-1185">Reference proteome</keyword>
<dbReference type="OrthoDB" id="288203at2759"/>
<feature type="domain" description="SLC26A/SulP transporter" evidence="7">
    <location>
        <begin position="162"/>
        <end position="554"/>
    </location>
</feature>
<keyword evidence="4 6" id="KW-0472">Membrane</keyword>
<reference evidence="9" key="3">
    <citation type="submission" date="2020-05" db="UniProtKB">
        <authorList>
            <consortium name="EnsemblMetazoa"/>
        </authorList>
    </citation>
    <scope>IDENTIFICATION</scope>
    <source>
        <strain evidence="9">USDA</strain>
    </source>
</reference>
<evidence type="ECO:0000256" key="4">
    <source>
        <dbReference type="ARBA" id="ARBA00023136"/>
    </source>
</evidence>
<feature type="transmembrane region" description="Helical" evidence="6">
    <location>
        <begin position="235"/>
        <end position="259"/>
    </location>
</feature>
<dbReference type="RefSeq" id="XP_002425398.1">
    <property type="nucleotide sequence ID" value="XM_002425353.1"/>
</dbReference>
<dbReference type="eggNOG" id="KOG0236">
    <property type="taxonomic scope" value="Eukaryota"/>
</dbReference>
<dbReference type="InterPro" id="IPR011547">
    <property type="entry name" value="SLC26A/SulP_dom"/>
</dbReference>
<dbReference type="HOGENOM" id="CLU_003182_12_2_1"/>
<feature type="transmembrane region" description="Helical" evidence="6">
    <location>
        <begin position="494"/>
        <end position="514"/>
    </location>
</feature>
<evidence type="ECO:0000256" key="1">
    <source>
        <dbReference type="ARBA" id="ARBA00004141"/>
    </source>
</evidence>
<keyword evidence="2 6" id="KW-0812">Transmembrane</keyword>
<feature type="transmembrane region" description="Helical" evidence="6">
    <location>
        <begin position="422"/>
        <end position="444"/>
    </location>
</feature>
<feature type="transmembrane region" description="Helical" evidence="6">
    <location>
        <begin position="350"/>
        <end position="377"/>
    </location>
</feature>
<dbReference type="PANTHER" id="PTHR11814">
    <property type="entry name" value="SULFATE TRANSPORTER"/>
    <property type="match status" value="1"/>
</dbReference>
<gene>
    <name evidence="9" type="primary">8240333</name>
    <name evidence="8" type="ORF">Phum_PHUM196650</name>
</gene>
<dbReference type="InterPro" id="IPR036513">
    <property type="entry name" value="STAS_dom_sf"/>
</dbReference>
<protein>
    <submittedName>
        <fullName evidence="8 9">Sulfate permease, putative</fullName>
    </submittedName>
</protein>
<dbReference type="InterPro" id="IPR001902">
    <property type="entry name" value="SLC26A/SulP_fam"/>
</dbReference>
<evidence type="ECO:0000313" key="9">
    <source>
        <dbReference type="EnsemblMetazoa" id="PHUM196650-PA"/>
    </source>
</evidence>
<feature type="transmembrane region" description="Helical" evidence="6">
    <location>
        <begin position="456"/>
        <end position="474"/>
    </location>
</feature>
<accession>E0VH04</accession>
<evidence type="ECO:0000313" key="8">
    <source>
        <dbReference type="EMBL" id="EEB12660.1"/>
    </source>
</evidence>
<organism>
    <name type="scientific">Pediculus humanus subsp. corporis</name>
    <name type="common">Body louse</name>
    <dbReference type="NCBI Taxonomy" id="121224"/>
    <lineage>
        <taxon>Eukaryota</taxon>
        <taxon>Metazoa</taxon>
        <taxon>Ecdysozoa</taxon>
        <taxon>Arthropoda</taxon>
        <taxon>Hexapoda</taxon>
        <taxon>Insecta</taxon>
        <taxon>Pterygota</taxon>
        <taxon>Neoptera</taxon>
        <taxon>Paraneoptera</taxon>
        <taxon>Psocodea</taxon>
        <taxon>Troctomorpha</taxon>
        <taxon>Phthiraptera</taxon>
        <taxon>Anoplura</taxon>
        <taxon>Pediculidae</taxon>
        <taxon>Pediculus</taxon>
    </lineage>
</organism>
<proteinExistence type="predicted"/>
<dbReference type="Proteomes" id="UP000009046">
    <property type="component" value="Unassembled WGS sequence"/>
</dbReference>
<dbReference type="Pfam" id="PF00916">
    <property type="entry name" value="Sulfate_transp"/>
    <property type="match status" value="1"/>
</dbReference>
<reference evidence="8" key="2">
    <citation type="submission" date="2007-04" db="EMBL/GenBank/DDBJ databases">
        <title>The genome of the human body louse.</title>
        <authorList>
            <consortium name="The Human Body Louse Genome Consortium"/>
            <person name="Kirkness E."/>
            <person name="Walenz B."/>
            <person name="Hass B."/>
            <person name="Bruggner R."/>
            <person name="Strausberg R."/>
        </authorList>
    </citation>
    <scope>NUCLEOTIDE SEQUENCE</scope>
    <source>
        <strain evidence="8">USDA</strain>
    </source>
</reference>
<evidence type="ECO:0000259" key="7">
    <source>
        <dbReference type="Pfam" id="PF00916"/>
    </source>
</evidence>
<feature type="region of interest" description="Disordered" evidence="5">
    <location>
        <begin position="17"/>
        <end position="36"/>
    </location>
</feature>
<feature type="transmembrane region" description="Helical" evidence="6">
    <location>
        <begin position="521"/>
        <end position="538"/>
    </location>
</feature>